<accession>A0A1L7CNJ8</accession>
<dbReference type="EMBL" id="BJNB01000016">
    <property type="protein sequence ID" value="GEB97749.1"/>
    <property type="molecule type" value="Genomic_DNA"/>
</dbReference>
<dbReference type="OrthoDB" id="4235082at2"/>
<name>A0A1L7CNJ8_CORFL</name>
<evidence type="ECO:0000313" key="4">
    <source>
        <dbReference type="Proteomes" id="UP000315353"/>
    </source>
</evidence>
<dbReference type="KEGG" id="cfc:CFLV_09575"/>
<reference evidence="1 3" key="1">
    <citation type="submission" date="2014-08" db="EMBL/GenBank/DDBJ databases">
        <title>Complete genome sequence of Corynebacterium flavescens OJ8(T)(=DSM 20296(T)), isolated from cheese.</title>
        <authorList>
            <person name="Ruckert C."/>
            <person name="Albersmeier A."/>
            <person name="Winkler A."/>
            <person name="Kalinowski J."/>
        </authorList>
    </citation>
    <scope>NUCLEOTIDE SEQUENCE [LARGE SCALE GENOMIC DNA]</scope>
    <source>
        <strain evidence="1 3">OJ8</strain>
    </source>
</reference>
<protein>
    <submittedName>
        <fullName evidence="1">Uncharacterized protein</fullName>
    </submittedName>
</protein>
<proteinExistence type="predicted"/>
<evidence type="ECO:0000313" key="2">
    <source>
        <dbReference type="EMBL" id="GEB97749.1"/>
    </source>
</evidence>
<keyword evidence="3" id="KW-1185">Reference proteome</keyword>
<dbReference type="AlphaFoldDB" id="A0A1L7CNJ8"/>
<gene>
    <name evidence="2" type="ORF">CFL01nite_12440</name>
    <name evidence="1" type="ORF">CFLV_09575</name>
</gene>
<evidence type="ECO:0000313" key="1">
    <source>
        <dbReference type="EMBL" id="APT87398.1"/>
    </source>
</evidence>
<evidence type="ECO:0000313" key="3">
    <source>
        <dbReference type="Proteomes" id="UP000185479"/>
    </source>
</evidence>
<dbReference type="GeneID" id="82880946"/>
<dbReference type="Proteomes" id="UP000315353">
    <property type="component" value="Unassembled WGS sequence"/>
</dbReference>
<organism evidence="1 3">
    <name type="scientific">Corynebacterium flavescens</name>
    <dbReference type="NCBI Taxonomy" id="28028"/>
    <lineage>
        <taxon>Bacteria</taxon>
        <taxon>Bacillati</taxon>
        <taxon>Actinomycetota</taxon>
        <taxon>Actinomycetes</taxon>
        <taxon>Mycobacteriales</taxon>
        <taxon>Corynebacteriaceae</taxon>
        <taxon>Corynebacterium</taxon>
    </lineage>
</organism>
<reference evidence="2 4" key="2">
    <citation type="submission" date="2019-06" db="EMBL/GenBank/DDBJ databases">
        <title>Whole genome shotgun sequence of Corynebacterium flavescens NBRC 14136.</title>
        <authorList>
            <person name="Hosoyama A."/>
            <person name="Uohara A."/>
            <person name="Ohji S."/>
            <person name="Ichikawa N."/>
        </authorList>
    </citation>
    <scope>NUCLEOTIDE SEQUENCE [LARGE SCALE GENOMIC DNA]</scope>
    <source>
        <strain evidence="2 4">NBRC 14136</strain>
    </source>
</reference>
<dbReference type="EMBL" id="CP009246">
    <property type="protein sequence ID" value="APT87398.1"/>
    <property type="molecule type" value="Genomic_DNA"/>
</dbReference>
<dbReference type="Proteomes" id="UP000185479">
    <property type="component" value="Chromosome"/>
</dbReference>
<sequence>MKTAFSFTELKKQELATAITIEDVLTITQSMGSITGHFWAGDYDEFAEALYCAGWDITYREPFWFVATPPFEDEAIEYIEGDVYRLVSKYDAQLFTHEA</sequence>
<dbReference type="RefSeq" id="WP_075730329.1">
    <property type="nucleotide sequence ID" value="NZ_BJNB01000016.1"/>
</dbReference>